<evidence type="ECO:0000313" key="3">
    <source>
        <dbReference type="Proteomes" id="UP001283361"/>
    </source>
</evidence>
<comment type="caution">
    <text evidence="2">The sequence shown here is derived from an EMBL/GenBank/DDBJ whole genome shotgun (WGS) entry which is preliminary data.</text>
</comment>
<organism evidence="2 3">
    <name type="scientific">Elysia crispata</name>
    <name type="common">lettuce slug</name>
    <dbReference type="NCBI Taxonomy" id="231223"/>
    <lineage>
        <taxon>Eukaryota</taxon>
        <taxon>Metazoa</taxon>
        <taxon>Spiralia</taxon>
        <taxon>Lophotrochozoa</taxon>
        <taxon>Mollusca</taxon>
        <taxon>Gastropoda</taxon>
        <taxon>Heterobranchia</taxon>
        <taxon>Euthyneura</taxon>
        <taxon>Panpulmonata</taxon>
        <taxon>Sacoglossa</taxon>
        <taxon>Placobranchoidea</taxon>
        <taxon>Plakobranchidae</taxon>
        <taxon>Elysia</taxon>
    </lineage>
</organism>
<feature type="region of interest" description="Disordered" evidence="1">
    <location>
        <begin position="79"/>
        <end position="98"/>
    </location>
</feature>
<keyword evidence="3" id="KW-1185">Reference proteome</keyword>
<feature type="compositionally biased region" description="Polar residues" evidence="1">
    <location>
        <begin position="88"/>
        <end position="98"/>
    </location>
</feature>
<feature type="compositionally biased region" description="Polar residues" evidence="1">
    <location>
        <begin position="1"/>
        <end position="15"/>
    </location>
</feature>
<reference evidence="2" key="1">
    <citation type="journal article" date="2023" name="G3 (Bethesda)">
        <title>A reference genome for the long-term kleptoplast-retaining sea slug Elysia crispata morphotype clarki.</title>
        <authorList>
            <person name="Eastman K.E."/>
            <person name="Pendleton A.L."/>
            <person name="Shaikh M.A."/>
            <person name="Suttiyut T."/>
            <person name="Ogas R."/>
            <person name="Tomko P."/>
            <person name="Gavelis G."/>
            <person name="Widhalm J.R."/>
            <person name="Wisecaver J.H."/>
        </authorList>
    </citation>
    <scope>NUCLEOTIDE SEQUENCE</scope>
    <source>
        <strain evidence="2">ECLA1</strain>
    </source>
</reference>
<name>A0AAE0Y8V5_9GAST</name>
<dbReference type="Proteomes" id="UP001283361">
    <property type="component" value="Unassembled WGS sequence"/>
</dbReference>
<protein>
    <submittedName>
        <fullName evidence="2">Uncharacterized protein</fullName>
    </submittedName>
</protein>
<sequence>MDKDQVSCNGSTPLNSRAAPDVTSGRLPACGELLAISQRDFGICKRWPQLTREEGHRNPGWTWSMTFWKTGVHKTVTARHWTPRGVSRQRSAPGQSRH</sequence>
<feature type="region of interest" description="Disordered" evidence="1">
    <location>
        <begin position="1"/>
        <end position="23"/>
    </location>
</feature>
<gene>
    <name evidence="2" type="ORF">RRG08_016477</name>
</gene>
<dbReference type="EMBL" id="JAWDGP010006665">
    <property type="protein sequence ID" value="KAK3737173.1"/>
    <property type="molecule type" value="Genomic_DNA"/>
</dbReference>
<evidence type="ECO:0000256" key="1">
    <source>
        <dbReference type="SAM" id="MobiDB-lite"/>
    </source>
</evidence>
<evidence type="ECO:0000313" key="2">
    <source>
        <dbReference type="EMBL" id="KAK3737173.1"/>
    </source>
</evidence>
<dbReference type="AlphaFoldDB" id="A0AAE0Y8V5"/>
<accession>A0AAE0Y8V5</accession>
<proteinExistence type="predicted"/>